<protein>
    <submittedName>
        <fullName evidence="1">Uncharacterized protein</fullName>
    </submittedName>
</protein>
<dbReference type="KEGG" id="oxy:HCG48_24920"/>
<accession>A0A6H1U3J7</accession>
<proteinExistence type="predicted"/>
<keyword evidence="2" id="KW-1185">Reference proteome</keyword>
<evidence type="ECO:0000313" key="2">
    <source>
        <dbReference type="Proteomes" id="UP000500857"/>
    </source>
</evidence>
<gene>
    <name evidence="1" type="ORF">HCG48_24920</name>
</gene>
<sequence length="58" mass="6565">MTIFAHGIPTSLDFERETRKWGNHFSSTINFGDRAWDGGSFCIEHNLAPGILSQRRSV</sequence>
<dbReference type="EMBL" id="CP051167">
    <property type="protein sequence ID" value="QIZ73442.1"/>
    <property type="molecule type" value="Genomic_DNA"/>
</dbReference>
<evidence type="ECO:0000313" key="1">
    <source>
        <dbReference type="EMBL" id="QIZ73442.1"/>
    </source>
</evidence>
<reference evidence="1 2" key="1">
    <citation type="submission" date="2020-04" db="EMBL/GenBank/DDBJ databases">
        <authorList>
            <person name="Basu S."/>
            <person name="Maruthanayagam V."/>
            <person name="Chakraborty S."/>
            <person name="Pramanik A."/>
            <person name="Mukherjee J."/>
            <person name="Brink B."/>
        </authorList>
    </citation>
    <scope>NUCLEOTIDE SEQUENCE [LARGE SCALE GENOMIC DNA]</scope>
    <source>
        <strain evidence="1 2">AP17</strain>
    </source>
</reference>
<name>A0A6H1U3J7_9CYAN</name>
<dbReference type="Proteomes" id="UP000500857">
    <property type="component" value="Chromosome"/>
</dbReference>
<dbReference type="AlphaFoldDB" id="A0A6H1U3J7"/>
<organism evidence="1 2">
    <name type="scientific">Oxynema aestuarii AP17</name>
    <dbReference type="NCBI Taxonomy" id="2064643"/>
    <lineage>
        <taxon>Bacteria</taxon>
        <taxon>Bacillati</taxon>
        <taxon>Cyanobacteriota</taxon>
        <taxon>Cyanophyceae</taxon>
        <taxon>Oscillatoriophycideae</taxon>
        <taxon>Oscillatoriales</taxon>
        <taxon>Oscillatoriaceae</taxon>
        <taxon>Oxynema</taxon>
        <taxon>Oxynema aestuarii</taxon>
    </lineage>
</organism>